<sequence>MTAGQRLSSSRRSSAKVELIKEEEEEEVPIKEDAESDYEAASPAKSNRGRSNRPAKFQTPLPHTNPRNIPNWDEIEWLCRYVEERHRIYLRKSAGLPGPWTRDPILGGSWRSGNVHRADDPQTREYRAFFAGRETRPDFLFNFWIHELLLSWKWIYEPGFGYFTSLASALSKFKEMMREGRRFRPTVIQACYNDASLLKAIRYNWKYSVEKSKKFFNKPVEKRSQKEFYQMATGLKQCGDFHGYQMVGNAFMFGLLPESDDWAAMGPGAKKGLGMMGFTASHSNLMILLRLVNLKFKEWSWGRSLAMEKVGLTSDVVEHRDSYRVLMSREQIELFDKHEVDILGNIPIALQLFNLEDALCYYQKYAKDLYNLDEEKSIYFKNRYGCRYEAWENRNIKYEGTNVDVDKVKEEVKQEVKEEVKKEDFKKDTSLALFREALNTLGSTFNHLKPEEFVYL</sequence>
<feature type="domain" description="5-hmdU DNA kinase helical" evidence="2">
    <location>
        <begin position="78"/>
        <end position="367"/>
    </location>
</feature>
<evidence type="ECO:0000259" key="2">
    <source>
        <dbReference type="Pfam" id="PF18723"/>
    </source>
</evidence>
<evidence type="ECO:0000313" key="4">
    <source>
        <dbReference type="Proteomes" id="UP000193642"/>
    </source>
</evidence>
<keyword evidence="4" id="KW-1185">Reference proteome</keyword>
<proteinExistence type="predicted"/>
<evidence type="ECO:0000256" key="1">
    <source>
        <dbReference type="SAM" id="MobiDB-lite"/>
    </source>
</evidence>
<gene>
    <name evidence="3" type="ORF">BCR33DRAFT_767428</name>
</gene>
<protein>
    <recommendedName>
        <fullName evidence="2">5-hmdU DNA kinase helical domain-containing protein</fullName>
    </recommendedName>
</protein>
<dbReference type="InterPro" id="IPR040684">
    <property type="entry name" value="HMUDK_hel"/>
</dbReference>
<dbReference type="Pfam" id="PF18723">
    <property type="entry name" value="HMUDK_hel"/>
    <property type="match status" value="1"/>
</dbReference>
<accession>A0A1Y2C3P8</accession>
<comment type="caution">
    <text evidence="3">The sequence shown here is derived from an EMBL/GenBank/DDBJ whole genome shotgun (WGS) entry which is preliminary data.</text>
</comment>
<dbReference type="STRING" id="329046.A0A1Y2C3P8"/>
<reference evidence="3 4" key="1">
    <citation type="submission" date="2016-07" db="EMBL/GenBank/DDBJ databases">
        <title>Pervasive Adenine N6-methylation of Active Genes in Fungi.</title>
        <authorList>
            <consortium name="DOE Joint Genome Institute"/>
            <person name="Mondo S.J."/>
            <person name="Dannebaum R.O."/>
            <person name="Kuo R.C."/>
            <person name="Labutti K."/>
            <person name="Haridas S."/>
            <person name="Kuo A."/>
            <person name="Salamov A."/>
            <person name="Ahrendt S.R."/>
            <person name="Lipzen A."/>
            <person name="Sullivan W."/>
            <person name="Andreopoulos W.B."/>
            <person name="Clum A."/>
            <person name="Lindquist E."/>
            <person name="Daum C."/>
            <person name="Ramamoorthy G.K."/>
            <person name="Gryganskyi A."/>
            <person name="Culley D."/>
            <person name="Magnuson J.K."/>
            <person name="James T.Y."/>
            <person name="O'Malley M.A."/>
            <person name="Stajich J.E."/>
            <person name="Spatafora J.W."/>
            <person name="Visel A."/>
            <person name="Grigoriev I.V."/>
        </authorList>
    </citation>
    <scope>NUCLEOTIDE SEQUENCE [LARGE SCALE GENOMIC DNA]</scope>
    <source>
        <strain evidence="3 4">JEL800</strain>
    </source>
</reference>
<name>A0A1Y2C3P8_9FUNG</name>
<dbReference type="Proteomes" id="UP000193642">
    <property type="component" value="Unassembled WGS sequence"/>
</dbReference>
<feature type="region of interest" description="Disordered" evidence="1">
    <location>
        <begin position="1"/>
        <end position="65"/>
    </location>
</feature>
<dbReference type="EMBL" id="MCGO01000031">
    <property type="protein sequence ID" value="ORY41576.1"/>
    <property type="molecule type" value="Genomic_DNA"/>
</dbReference>
<evidence type="ECO:0000313" key="3">
    <source>
        <dbReference type="EMBL" id="ORY41576.1"/>
    </source>
</evidence>
<dbReference type="OrthoDB" id="433924at2759"/>
<feature type="compositionally biased region" description="Polar residues" evidence="1">
    <location>
        <begin position="1"/>
        <end position="12"/>
    </location>
</feature>
<organism evidence="3 4">
    <name type="scientific">Rhizoclosmatium globosum</name>
    <dbReference type="NCBI Taxonomy" id="329046"/>
    <lineage>
        <taxon>Eukaryota</taxon>
        <taxon>Fungi</taxon>
        <taxon>Fungi incertae sedis</taxon>
        <taxon>Chytridiomycota</taxon>
        <taxon>Chytridiomycota incertae sedis</taxon>
        <taxon>Chytridiomycetes</taxon>
        <taxon>Chytridiales</taxon>
        <taxon>Chytriomycetaceae</taxon>
        <taxon>Rhizoclosmatium</taxon>
    </lineage>
</organism>
<dbReference type="AlphaFoldDB" id="A0A1Y2C3P8"/>